<dbReference type="Proteomes" id="UP001214043">
    <property type="component" value="Chromosome"/>
</dbReference>
<dbReference type="RefSeq" id="WP_274493441.1">
    <property type="nucleotide sequence ID" value="NZ_CP118166.1"/>
</dbReference>
<gene>
    <name evidence="1" type="ORF">PUV54_16500</name>
</gene>
<dbReference type="InterPro" id="IPR023157">
    <property type="entry name" value="AGR-C-984p-like_sf"/>
</dbReference>
<dbReference type="KEGG" id="hfl:PUV54_16500"/>
<name>A0AAE9ZBG7_9PROT</name>
<sequence>MTFYPAIPLGGYLGWKVFDNSADRQFEVFKNSPTIVRNVEYFRENIAEAKTAEDLVNDRRLLEVALGAYGLQEEINKKAWIQKILEEGTDLSDAFANRLSDSRWREFAKGFGYGNFTGPQVGIESFREQTANNYLERAFEVQVGDVNTDMRLAMNFRREIAKIANGANVETAGWFQIMGQEPLRAVMEGALGLPSSVGQADIDKQKDLFARKAEQFFGGKSPAVFKDPVKVEDALRRFFLQTEIQNGPTASTPGVAALSILGGGPSLGASSIANLFISNTF</sequence>
<evidence type="ECO:0000313" key="1">
    <source>
        <dbReference type="EMBL" id="WDI31553.1"/>
    </source>
</evidence>
<proteinExistence type="predicted"/>
<dbReference type="InterPro" id="IPR010626">
    <property type="entry name" value="DUF1217"/>
</dbReference>
<dbReference type="AlphaFoldDB" id="A0AAE9ZBG7"/>
<reference evidence="1" key="1">
    <citation type="submission" date="2023-02" db="EMBL/GenBank/DDBJ databases">
        <title>Genome sequence of Hyphococcus flavus.</title>
        <authorList>
            <person name="Rong J.-C."/>
            <person name="Zhao Q."/>
            <person name="Yi M."/>
            <person name="Wu J.-Y."/>
        </authorList>
    </citation>
    <scope>NUCLEOTIDE SEQUENCE</scope>
    <source>
        <strain evidence="1">MCCC 1K03223</strain>
    </source>
</reference>
<accession>A0AAE9ZBG7</accession>
<dbReference type="SUPFAM" id="SSF158837">
    <property type="entry name" value="AGR C 984p-like"/>
    <property type="match status" value="1"/>
</dbReference>
<organism evidence="1 2">
    <name type="scientific">Hyphococcus flavus</name>
    <dbReference type="NCBI Taxonomy" id="1866326"/>
    <lineage>
        <taxon>Bacteria</taxon>
        <taxon>Pseudomonadati</taxon>
        <taxon>Pseudomonadota</taxon>
        <taxon>Alphaproteobacteria</taxon>
        <taxon>Parvularculales</taxon>
        <taxon>Parvularculaceae</taxon>
        <taxon>Hyphococcus</taxon>
    </lineage>
</organism>
<dbReference type="Pfam" id="PF06748">
    <property type="entry name" value="DUF1217"/>
    <property type="match status" value="1"/>
</dbReference>
<dbReference type="Gene3D" id="1.10.3700.10">
    <property type="entry name" value="AGR C 984p-like"/>
    <property type="match status" value="1"/>
</dbReference>
<keyword evidence="2" id="KW-1185">Reference proteome</keyword>
<dbReference type="EMBL" id="CP118166">
    <property type="protein sequence ID" value="WDI31553.1"/>
    <property type="molecule type" value="Genomic_DNA"/>
</dbReference>
<protein>
    <submittedName>
        <fullName evidence="1">DUF1217 domain-containing protein</fullName>
    </submittedName>
</protein>
<evidence type="ECO:0000313" key="2">
    <source>
        <dbReference type="Proteomes" id="UP001214043"/>
    </source>
</evidence>